<dbReference type="InterPro" id="IPR050699">
    <property type="entry name" value="RNA-DNA_Helicase"/>
</dbReference>
<evidence type="ECO:0000256" key="5">
    <source>
        <dbReference type="SAM" id="Coils"/>
    </source>
</evidence>
<keyword evidence="5" id="KW-0175">Coiled coil</keyword>
<dbReference type="FunFam" id="3.40.50.300:FF:000083">
    <property type="entry name" value="ATP-dependent RNA helicase DOB1"/>
    <property type="match status" value="1"/>
</dbReference>
<evidence type="ECO:0000256" key="3">
    <source>
        <dbReference type="ARBA" id="ARBA00022806"/>
    </source>
</evidence>
<evidence type="ECO:0000256" key="1">
    <source>
        <dbReference type="ARBA" id="ARBA00022741"/>
    </source>
</evidence>
<keyword evidence="2" id="KW-0378">Hydrolase</keyword>
<dbReference type="PROSITE" id="PS51194">
    <property type="entry name" value="HELICASE_CTER"/>
    <property type="match status" value="1"/>
</dbReference>
<evidence type="ECO:0000256" key="4">
    <source>
        <dbReference type="ARBA" id="ARBA00022840"/>
    </source>
</evidence>
<keyword evidence="3" id="KW-0347">Helicase</keyword>
<feature type="domain" description="Helicase C-terminal" evidence="7">
    <location>
        <begin position="369"/>
        <end position="557"/>
    </location>
</feature>
<dbReference type="PANTHER" id="PTHR12131">
    <property type="entry name" value="ATP-DEPENDENT RNA AND DNA HELICASE"/>
    <property type="match status" value="1"/>
</dbReference>
<dbReference type="Proteomes" id="UP000035642">
    <property type="component" value="Unassembled WGS sequence"/>
</dbReference>
<keyword evidence="8" id="KW-1185">Reference proteome</keyword>
<dbReference type="Pfam" id="PF00270">
    <property type="entry name" value="DEAD"/>
    <property type="match status" value="1"/>
</dbReference>
<dbReference type="GO" id="GO:0003676">
    <property type="term" value="F:nucleic acid binding"/>
    <property type="evidence" value="ECO:0007669"/>
    <property type="project" value="InterPro"/>
</dbReference>
<dbReference type="GO" id="GO:0005524">
    <property type="term" value="F:ATP binding"/>
    <property type="evidence" value="ECO:0007669"/>
    <property type="project" value="UniProtKB-KW"/>
</dbReference>
<evidence type="ECO:0000259" key="7">
    <source>
        <dbReference type="PROSITE" id="PS51194"/>
    </source>
</evidence>
<dbReference type="GO" id="GO:0000460">
    <property type="term" value="P:maturation of 5.8S rRNA"/>
    <property type="evidence" value="ECO:0007669"/>
    <property type="project" value="TreeGrafter"/>
</dbReference>
<sequence>MDDDDLLGAFESFGSGSTSFVPVERTVDKILLLDAIRQDDARRQAARQEEARRQAARQEEARRQAASLLNDILQRDCCDSVESGVKRFKQNGMVPRKIRETVDRRVTVRTIQTDNENCTHEVALRFGMPLEPLVTRDVAPAKSYPFQLDAFQREAITCVENNQSILVSAHTSAGKTVVALYAIAQSLRDKRRVIYISPIKALSYQKFRELEEEFGDVGDVTLNAEASCIVMTTEILRSMLYKSSEVMKRVAWVIFDEIHYMRDKERGVVWEESIILLPHNVHHVFLSATIPNAPQFARWVCWLHKQPVHVVCTNYPPTPVQHFIFPVGGEGLYEGQFLEDKFTEAMSALEALGDKAEGGIQRDLKADSDVVMIIRTIKERSMLPCIIFSFSRRECEAYALSLMHMYFNDDEEKKLVRETYNSAVSFLNDDDKKIPQIRQILPLLLRGIGVHHSGLIPFLKETVELLFGEGLLKTLFTTETFSMGLNMPARTVLFTWISSGEYVQMSGRAGRRGKDDRGLVILMVDQKMSSENAKQIIKIANLRKTIKKTIHMPKYLVPFLHVGRVLHIVVGSRDFGWAVFVNFHKKIDIDDSTQMVYILETSFDVVSLTLDCVDEISSVRLKLPPRLDSDHSKSVVQQMVKSLQSRFLNDIHLLDPIKDMHISEPSFIDAVEKATELEERSKEHPLRKMANFNDIKAQWLSKDQAKQEHRTLCEELQKAQSLMKREELGRRKRLLRRLEYIDQFGLITDKVCRTMFYQYSCILFQNSMLLAVTTLLQLKCY</sequence>
<evidence type="ECO:0000313" key="9">
    <source>
        <dbReference type="WBParaSite" id="ACAC_0000398701-mRNA-1"/>
    </source>
</evidence>
<dbReference type="GO" id="GO:0004386">
    <property type="term" value="F:helicase activity"/>
    <property type="evidence" value="ECO:0007669"/>
    <property type="project" value="UniProtKB-KW"/>
</dbReference>
<keyword evidence="1" id="KW-0547">Nucleotide-binding</keyword>
<dbReference type="SMART" id="SM00490">
    <property type="entry name" value="HELICc"/>
    <property type="match status" value="1"/>
</dbReference>
<proteinExistence type="predicted"/>
<dbReference type="InterPro" id="IPR027417">
    <property type="entry name" value="P-loop_NTPase"/>
</dbReference>
<dbReference type="PROSITE" id="PS51192">
    <property type="entry name" value="HELICASE_ATP_BIND_1"/>
    <property type="match status" value="1"/>
</dbReference>
<organism evidence="8 9">
    <name type="scientific">Angiostrongylus cantonensis</name>
    <name type="common">Rat lungworm</name>
    <dbReference type="NCBI Taxonomy" id="6313"/>
    <lineage>
        <taxon>Eukaryota</taxon>
        <taxon>Metazoa</taxon>
        <taxon>Ecdysozoa</taxon>
        <taxon>Nematoda</taxon>
        <taxon>Chromadorea</taxon>
        <taxon>Rhabditida</taxon>
        <taxon>Rhabditina</taxon>
        <taxon>Rhabditomorpha</taxon>
        <taxon>Strongyloidea</taxon>
        <taxon>Metastrongylidae</taxon>
        <taxon>Angiostrongylus</taxon>
    </lineage>
</organism>
<evidence type="ECO:0000256" key="2">
    <source>
        <dbReference type="ARBA" id="ARBA00022801"/>
    </source>
</evidence>
<dbReference type="Gene3D" id="3.40.50.300">
    <property type="entry name" value="P-loop containing nucleotide triphosphate hydrolases"/>
    <property type="match status" value="2"/>
</dbReference>
<dbReference type="STRING" id="6313.A0A0K0D1P2"/>
<dbReference type="Gene3D" id="1.20.1500.20">
    <property type="match status" value="1"/>
</dbReference>
<dbReference type="CDD" id="cd18795">
    <property type="entry name" value="SF2_C_Ski2"/>
    <property type="match status" value="1"/>
</dbReference>
<dbReference type="InterPro" id="IPR001650">
    <property type="entry name" value="Helicase_C-like"/>
</dbReference>
<dbReference type="InterPro" id="IPR025696">
    <property type="entry name" value="Beta-barrel_MTR4"/>
</dbReference>
<evidence type="ECO:0000313" key="8">
    <source>
        <dbReference type="Proteomes" id="UP000035642"/>
    </source>
</evidence>
<dbReference type="GO" id="GO:0005634">
    <property type="term" value="C:nucleus"/>
    <property type="evidence" value="ECO:0007669"/>
    <property type="project" value="TreeGrafter"/>
</dbReference>
<dbReference type="InterPro" id="IPR011545">
    <property type="entry name" value="DEAD/DEAH_box_helicase_dom"/>
</dbReference>
<accession>A0A0K0D1P2</accession>
<dbReference type="InterPro" id="IPR014001">
    <property type="entry name" value="Helicase_ATP-bd"/>
</dbReference>
<evidence type="ECO:0000259" key="6">
    <source>
        <dbReference type="PROSITE" id="PS51192"/>
    </source>
</evidence>
<protein>
    <submittedName>
        <fullName evidence="9">Helicase ATP-binding domain-containing protein</fullName>
    </submittedName>
</protein>
<dbReference type="AlphaFoldDB" id="A0A0K0D1P2"/>
<name>A0A0K0D1P2_ANGCA</name>
<reference evidence="8" key="1">
    <citation type="submission" date="2012-09" db="EMBL/GenBank/DDBJ databases">
        <authorList>
            <person name="Martin A.A."/>
        </authorList>
    </citation>
    <scope>NUCLEOTIDE SEQUENCE</scope>
</reference>
<feature type="domain" description="Helicase ATP-binding" evidence="6">
    <location>
        <begin position="156"/>
        <end position="308"/>
    </location>
</feature>
<keyword evidence="4" id="KW-0067">ATP-binding</keyword>
<feature type="coiled-coil region" evidence="5">
    <location>
        <begin position="38"/>
        <end position="68"/>
    </location>
</feature>
<dbReference type="PANTHER" id="PTHR12131:SF7">
    <property type="entry name" value="EXOSOME RNA HELICASE MTR4"/>
    <property type="match status" value="1"/>
</dbReference>
<dbReference type="SUPFAM" id="SSF52540">
    <property type="entry name" value="P-loop containing nucleoside triphosphate hydrolases"/>
    <property type="match status" value="1"/>
</dbReference>
<reference evidence="9" key="2">
    <citation type="submission" date="2017-02" db="UniProtKB">
        <authorList>
            <consortium name="WormBaseParasite"/>
        </authorList>
    </citation>
    <scope>IDENTIFICATION</scope>
</reference>
<dbReference type="WBParaSite" id="ACAC_0000398701-mRNA-1">
    <property type="protein sequence ID" value="ACAC_0000398701-mRNA-1"/>
    <property type="gene ID" value="ACAC_0000398701"/>
</dbReference>
<dbReference type="GO" id="GO:0016787">
    <property type="term" value="F:hydrolase activity"/>
    <property type="evidence" value="ECO:0007669"/>
    <property type="project" value="UniProtKB-KW"/>
</dbReference>
<dbReference type="SMART" id="SM00487">
    <property type="entry name" value="DEXDc"/>
    <property type="match status" value="1"/>
</dbReference>
<dbReference type="Pfam" id="PF13234">
    <property type="entry name" value="MTR4_beta-barrel"/>
    <property type="match status" value="2"/>
</dbReference>